<dbReference type="InterPro" id="IPR049874">
    <property type="entry name" value="ROK_cs"/>
</dbReference>
<dbReference type="RefSeq" id="WP_233251486.1">
    <property type="nucleotide sequence ID" value="NZ_RHPJ01000002.1"/>
</dbReference>
<dbReference type="AlphaFoldDB" id="A0A4Z1E5I4"/>
<accession>A0A4Z1E5I4</accession>
<dbReference type="Gene3D" id="3.30.420.40">
    <property type="match status" value="2"/>
</dbReference>
<evidence type="ECO:0000313" key="3">
    <source>
        <dbReference type="Proteomes" id="UP000297318"/>
    </source>
</evidence>
<name>A0A4Z1E5I4_9MICO</name>
<organism evidence="2 3">
    <name type="scientific">Serinibacter arcticus</name>
    <dbReference type="NCBI Taxonomy" id="1655435"/>
    <lineage>
        <taxon>Bacteria</taxon>
        <taxon>Bacillati</taxon>
        <taxon>Actinomycetota</taxon>
        <taxon>Actinomycetes</taxon>
        <taxon>Micrococcales</taxon>
        <taxon>Beutenbergiaceae</taxon>
        <taxon>Serinibacter</taxon>
    </lineage>
</organism>
<dbReference type="InterPro" id="IPR043129">
    <property type="entry name" value="ATPase_NBD"/>
</dbReference>
<proteinExistence type="inferred from homology"/>
<evidence type="ECO:0000256" key="1">
    <source>
        <dbReference type="ARBA" id="ARBA00006479"/>
    </source>
</evidence>
<dbReference type="PANTHER" id="PTHR18964:SF173">
    <property type="entry name" value="GLUCOKINASE"/>
    <property type="match status" value="1"/>
</dbReference>
<reference evidence="2 3" key="1">
    <citation type="submission" date="2018-11" db="EMBL/GenBank/DDBJ databases">
        <title>Complete genome sequencing of the Actinobacteria Serinibacter sp. K3-2.</title>
        <authorList>
            <person name="Rakitin A.L."/>
            <person name="Beletsky A.V."/>
            <person name="Mardanov A.V."/>
            <person name="Ravin N.V."/>
            <person name="Gromova A.S."/>
            <person name="Filippova S.N."/>
            <person name="Gal'Chenko V.F."/>
        </authorList>
    </citation>
    <scope>NUCLEOTIDE SEQUENCE [LARGE SCALE GENOMIC DNA]</scope>
    <source>
        <strain evidence="2 3">K3-2</strain>
    </source>
</reference>
<keyword evidence="2" id="KW-0808">Transferase</keyword>
<keyword evidence="2" id="KW-0418">Kinase</keyword>
<comment type="similarity">
    <text evidence="1">Belongs to the ROK (NagC/XylR) family.</text>
</comment>
<dbReference type="PROSITE" id="PS01125">
    <property type="entry name" value="ROK"/>
    <property type="match status" value="1"/>
</dbReference>
<dbReference type="InterPro" id="IPR036388">
    <property type="entry name" value="WH-like_DNA-bd_sf"/>
</dbReference>
<sequence length="397" mass="40719">MSTDTTERMRIVTRSAGAGELFQLFRDGRPRTRTELATTTGHARSTITSRLEALLSSGLIAPVGEASSTGGRPSTSFAFNPSSRVVLAVDLGATHARLGLTDLAGRVLAGSEHAINISDGPDAVLSWVAEIGRDLLDEAGRDLADLMCIGAGLPGPVEHSTGHPINPPIMPGWDGVDVPGILTGHLGVPAFVDNDVNLMALGEHRHAWPEKTDLLFVKVATGIGAGLILDGQLRRGAQGAAGDIGHISPDNELTTPCRCGNIGCLEAVAGGGALAAELREQGVDATTSSDVVALARSGNLPARHAVRSAGRLIGTVLASCVSMVNPSLIVVGGVLAESGDHLIAGIREVVYQRSLPLATQHLRIVTSRTGAAAGILGASMLAVDEMLSVEAVDALAG</sequence>
<dbReference type="EMBL" id="RHPJ01000002">
    <property type="protein sequence ID" value="TGO04967.1"/>
    <property type="molecule type" value="Genomic_DNA"/>
</dbReference>
<evidence type="ECO:0000313" key="2">
    <source>
        <dbReference type="EMBL" id="TGO04967.1"/>
    </source>
</evidence>
<dbReference type="PANTHER" id="PTHR18964">
    <property type="entry name" value="ROK (REPRESSOR, ORF, KINASE) FAMILY"/>
    <property type="match status" value="1"/>
</dbReference>
<dbReference type="Proteomes" id="UP000297318">
    <property type="component" value="Unassembled WGS sequence"/>
</dbReference>
<dbReference type="InterPro" id="IPR036390">
    <property type="entry name" value="WH_DNA-bd_sf"/>
</dbReference>
<keyword evidence="3" id="KW-1185">Reference proteome</keyword>
<dbReference type="SUPFAM" id="SSF46785">
    <property type="entry name" value="Winged helix' DNA-binding domain"/>
    <property type="match status" value="1"/>
</dbReference>
<dbReference type="InterPro" id="IPR000600">
    <property type="entry name" value="ROK"/>
</dbReference>
<comment type="caution">
    <text evidence="2">The sequence shown here is derived from an EMBL/GenBank/DDBJ whole genome shotgun (WGS) entry which is preliminary data.</text>
</comment>
<dbReference type="SUPFAM" id="SSF53067">
    <property type="entry name" value="Actin-like ATPase domain"/>
    <property type="match status" value="1"/>
</dbReference>
<protein>
    <submittedName>
        <fullName evidence="2">Transcriptional regulator/sugar kinase</fullName>
    </submittedName>
</protein>
<dbReference type="Gene3D" id="1.10.10.10">
    <property type="entry name" value="Winged helix-like DNA-binding domain superfamily/Winged helix DNA-binding domain"/>
    <property type="match status" value="1"/>
</dbReference>
<gene>
    <name evidence="2" type="ORF">SERN_0971</name>
</gene>
<dbReference type="Pfam" id="PF00480">
    <property type="entry name" value="ROK"/>
    <property type="match status" value="1"/>
</dbReference>
<dbReference type="GO" id="GO:0016301">
    <property type="term" value="F:kinase activity"/>
    <property type="evidence" value="ECO:0007669"/>
    <property type="project" value="UniProtKB-KW"/>
</dbReference>